<feature type="binding site" evidence="2">
    <location>
        <position position="121"/>
    </location>
    <ligand>
        <name>substrate</name>
    </ligand>
</feature>
<comment type="similarity">
    <text evidence="2">Belongs to the ribose 5-phosphate isomerase family.</text>
</comment>
<dbReference type="HAMAP" id="MF_00170">
    <property type="entry name" value="Rib_5P_isom_A"/>
    <property type="match status" value="1"/>
</dbReference>
<dbReference type="PANTHER" id="PTHR11934:SF0">
    <property type="entry name" value="RIBOSE-5-PHOSPHATE ISOMERASE"/>
    <property type="match status" value="1"/>
</dbReference>
<dbReference type="NCBIfam" id="NF001924">
    <property type="entry name" value="PRK00702.1"/>
    <property type="match status" value="1"/>
</dbReference>
<evidence type="ECO:0000313" key="4">
    <source>
        <dbReference type="Proteomes" id="UP001495147"/>
    </source>
</evidence>
<evidence type="ECO:0000256" key="2">
    <source>
        <dbReference type="HAMAP-Rule" id="MF_00170"/>
    </source>
</evidence>
<organism evidence="3 4">
    <name type="scientific">Roseateles paludis</name>
    <dbReference type="NCBI Taxonomy" id="3145238"/>
    <lineage>
        <taxon>Bacteria</taxon>
        <taxon>Pseudomonadati</taxon>
        <taxon>Pseudomonadota</taxon>
        <taxon>Betaproteobacteria</taxon>
        <taxon>Burkholderiales</taxon>
        <taxon>Sphaerotilaceae</taxon>
        <taxon>Roseateles</taxon>
    </lineage>
</organism>
<dbReference type="InterPro" id="IPR004788">
    <property type="entry name" value="Ribose5P_isomerase_type_A"/>
</dbReference>
<feature type="binding site" evidence="2">
    <location>
        <begin position="94"/>
        <end position="97"/>
    </location>
    <ligand>
        <name>substrate</name>
    </ligand>
</feature>
<feature type="active site" description="Proton acceptor" evidence="2">
    <location>
        <position position="103"/>
    </location>
</feature>
<dbReference type="NCBIfam" id="TIGR00021">
    <property type="entry name" value="rpiA"/>
    <property type="match status" value="1"/>
</dbReference>
<dbReference type="RefSeq" id="WP_347705936.1">
    <property type="nucleotide sequence ID" value="NZ_JBDPZD010000005.1"/>
</dbReference>
<dbReference type="PANTHER" id="PTHR11934">
    <property type="entry name" value="RIBOSE-5-PHOSPHATE ISOMERASE"/>
    <property type="match status" value="1"/>
</dbReference>
<sequence length="219" mass="23084">MDAAQLKQLVAQAALAHVPAGAILGVGTGSTVDCFIDALADNGMALAGTVSSSERSTARLRARGYTVLDASTVERLPLYIDGADEIDYDGYMIKGGGAALTREKIVADLADEFLCIADESKLVTTLGRFPLPVEIIPMAAAQLSRRFALLGGRAVLRQGVVTDNGCQILDVHDLAITEPLAFETEVNQWPGVVTVGVFARHKAKRCLLGGADGVRSLNF</sequence>
<dbReference type="SUPFAM" id="SSF75445">
    <property type="entry name" value="D-ribose-5-phosphate isomerase (RpiA), lid domain"/>
    <property type="match status" value="1"/>
</dbReference>
<evidence type="ECO:0000256" key="1">
    <source>
        <dbReference type="ARBA" id="ARBA00023235"/>
    </source>
</evidence>
<comment type="function">
    <text evidence="2">Catalyzes the reversible conversion of ribose-5-phosphate to ribulose 5-phosphate.</text>
</comment>
<dbReference type="Pfam" id="PF06026">
    <property type="entry name" value="Rib_5-P_isom_A"/>
    <property type="match status" value="1"/>
</dbReference>
<comment type="subunit">
    <text evidence="2">Homodimer.</text>
</comment>
<dbReference type="CDD" id="cd01398">
    <property type="entry name" value="RPI_A"/>
    <property type="match status" value="1"/>
</dbReference>
<keyword evidence="1 2" id="KW-0413">Isomerase</keyword>
<dbReference type="EC" id="5.3.1.6" evidence="2"/>
<accession>A0ABV0G5W4</accession>
<dbReference type="Proteomes" id="UP001495147">
    <property type="component" value="Unassembled WGS sequence"/>
</dbReference>
<dbReference type="InterPro" id="IPR020672">
    <property type="entry name" value="Ribose5P_isomerase_typA_subgr"/>
</dbReference>
<comment type="pathway">
    <text evidence="2">Carbohydrate degradation; pentose phosphate pathway; D-ribose 5-phosphate from D-ribulose 5-phosphate (non-oxidative stage): step 1/1.</text>
</comment>
<dbReference type="GO" id="GO:0004751">
    <property type="term" value="F:ribose-5-phosphate isomerase activity"/>
    <property type="evidence" value="ECO:0007669"/>
    <property type="project" value="UniProtKB-EC"/>
</dbReference>
<dbReference type="InterPro" id="IPR037171">
    <property type="entry name" value="NagB/RpiA_transferase-like"/>
</dbReference>
<reference evidence="3 4" key="1">
    <citation type="submission" date="2024-05" db="EMBL/GenBank/DDBJ databases">
        <title>Roseateles sp. DJS-2-20 16S ribosomal RNA gene Genome sequencing and assembly.</title>
        <authorList>
            <person name="Woo H."/>
        </authorList>
    </citation>
    <scope>NUCLEOTIDE SEQUENCE [LARGE SCALE GENOMIC DNA]</scope>
    <source>
        <strain evidence="3 4">DJS-2-20</strain>
    </source>
</reference>
<gene>
    <name evidence="2 3" type="primary">rpiA</name>
    <name evidence="3" type="ORF">ABDJ85_16755</name>
</gene>
<feature type="binding site" evidence="2">
    <location>
        <begin position="81"/>
        <end position="84"/>
    </location>
    <ligand>
        <name>substrate</name>
    </ligand>
</feature>
<comment type="catalytic activity">
    <reaction evidence="2">
        <text>aldehydo-D-ribose 5-phosphate = D-ribulose 5-phosphate</text>
        <dbReference type="Rhea" id="RHEA:14657"/>
        <dbReference type="ChEBI" id="CHEBI:58121"/>
        <dbReference type="ChEBI" id="CHEBI:58273"/>
        <dbReference type="EC" id="5.3.1.6"/>
    </reaction>
</comment>
<dbReference type="EMBL" id="JBDPZD010000005">
    <property type="protein sequence ID" value="MEO3693123.1"/>
    <property type="molecule type" value="Genomic_DNA"/>
</dbReference>
<dbReference type="Gene3D" id="3.40.50.1360">
    <property type="match status" value="1"/>
</dbReference>
<feature type="binding site" evidence="2">
    <location>
        <begin position="28"/>
        <end position="31"/>
    </location>
    <ligand>
        <name>substrate</name>
    </ligand>
</feature>
<protein>
    <recommendedName>
        <fullName evidence="2">Ribose-5-phosphate isomerase A</fullName>
        <ecNumber evidence="2">5.3.1.6</ecNumber>
    </recommendedName>
    <alternativeName>
        <fullName evidence="2">Phosphoriboisomerase A</fullName>
        <shortName evidence="2">PRI</shortName>
    </alternativeName>
</protein>
<dbReference type="Gene3D" id="3.30.70.260">
    <property type="match status" value="1"/>
</dbReference>
<comment type="caution">
    <text evidence="3">The sequence shown here is derived from an EMBL/GenBank/DDBJ whole genome shotgun (WGS) entry which is preliminary data.</text>
</comment>
<proteinExistence type="inferred from homology"/>
<keyword evidence="4" id="KW-1185">Reference proteome</keyword>
<dbReference type="SUPFAM" id="SSF100950">
    <property type="entry name" value="NagB/RpiA/CoA transferase-like"/>
    <property type="match status" value="1"/>
</dbReference>
<evidence type="ECO:0000313" key="3">
    <source>
        <dbReference type="EMBL" id="MEO3693123.1"/>
    </source>
</evidence>
<name>A0ABV0G5W4_9BURK</name>